<protein>
    <submittedName>
        <fullName evidence="1">DUF899 domain-containing protein</fullName>
    </submittedName>
</protein>
<keyword evidence="2" id="KW-1185">Reference proteome</keyword>
<dbReference type="EMBL" id="CP073720">
    <property type="protein sequence ID" value="UWP86410.1"/>
    <property type="molecule type" value="Genomic_DNA"/>
</dbReference>
<dbReference type="InterPro" id="IPR010296">
    <property type="entry name" value="DUF899_thioredox"/>
</dbReference>
<proteinExistence type="predicted"/>
<sequence length="235" mass="26561">MALPEIVSREEWLAARTALLGREKEVTRRIDAVNADRRRLPMVRVDTPYRFRGKDGEVTLADLFEGRRQLIVQHVMFGLSWDDACPSCTASVDELSVGVLRHLAARDTTFVLVSRAPYEKLDGYRARRGWTVPWYSSHGTGFNFDFDVSFDPDVKPQVYNYQPLPVVDTPELPGLSCFLKDGDEVFHTYSTYARGADHVGSAYGFLDLTALGRQEAWEEPTGRVDNPRVAIPDFS</sequence>
<dbReference type="InterPro" id="IPR036249">
    <property type="entry name" value="Thioredoxin-like_sf"/>
</dbReference>
<evidence type="ECO:0000313" key="2">
    <source>
        <dbReference type="Proteomes" id="UP001059617"/>
    </source>
</evidence>
<evidence type="ECO:0000313" key="1">
    <source>
        <dbReference type="EMBL" id="UWP86410.1"/>
    </source>
</evidence>
<name>A0ABY5W8N7_9ACTN</name>
<gene>
    <name evidence="1" type="ORF">Dfulv_20075</name>
</gene>
<reference evidence="1" key="1">
    <citation type="submission" date="2021-04" db="EMBL/GenBank/DDBJ databases">
        <authorList>
            <person name="Hartkoorn R.C."/>
            <person name="Beaudoing E."/>
            <person name="Hot D."/>
        </authorList>
    </citation>
    <scope>NUCLEOTIDE SEQUENCE</scope>
    <source>
        <strain evidence="1">NRRL B-16292</strain>
    </source>
</reference>
<organism evidence="1 2">
    <name type="scientific">Dactylosporangium fulvum</name>
    <dbReference type="NCBI Taxonomy" id="53359"/>
    <lineage>
        <taxon>Bacteria</taxon>
        <taxon>Bacillati</taxon>
        <taxon>Actinomycetota</taxon>
        <taxon>Actinomycetes</taxon>
        <taxon>Micromonosporales</taxon>
        <taxon>Micromonosporaceae</taxon>
        <taxon>Dactylosporangium</taxon>
    </lineage>
</organism>
<dbReference type="Pfam" id="PF05988">
    <property type="entry name" value="DUF899"/>
    <property type="match status" value="1"/>
</dbReference>
<dbReference type="SUPFAM" id="SSF52833">
    <property type="entry name" value="Thioredoxin-like"/>
    <property type="match status" value="1"/>
</dbReference>
<dbReference type="Proteomes" id="UP001059617">
    <property type="component" value="Chromosome"/>
</dbReference>
<accession>A0ABY5W8N7</accession>
<reference evidence="1" key="2">
    <citation type="submission" date="2022-09" db="EMBL/GenBank/DDBJ databases">
        <title>Biosynthetic gene clusters of Dactylosporangioum fulvum.</title>
        <authorList>
            <person name="Caradec T."/>
        </authorList>
    </citation>
    <scope>NUCLEOTIDE SEQUENCE</scope>
    <source>
        <strain evidence="1">NRRL B-16292</strain>
    </source>
</reference>
<dbReference type="RefSeq" id="WP_259865564.1">
    <property type="nucleotide sequence ID" value="NZ_BAAAST010000027.1"/>
</dbReference>